<gene>
    <name evidence="1" type="ORF">CC77DRAFT_719655</name>
</gene>
<dbReference type="RefSeq" id="XP_018388877.1">
    <property type="nucleotide sequence ID" value="XM_018532893.1"/>
</dbReference>
<organism evidence="1 2">
    <name type="scientific">Alternaria alternata</name>
    <name type="common">Alternaria rot fungus</name>
    <name type="synonym">Torula alternata</name>
    <dbReference type="NCBI Taxonomy" id="5599"/>
    <lineage>
        <taxon>Eukaryota</taxon>
        <taxon>Fungi</taxon>
        <taxon>Dikarya</taxon>
        <taxon>Ascomycota</taxon>
        <taxon>Pezizomycotina</taxon>
        <taxon>Dothideomycetes</taxon>
        <taxon>Pleosporomycetidae</taxon>
        <taxon>Pleosporales</taxon>
        <taxon>Pleosporineae</taxon>
        <taxon>Pleosporaceae</taxon>
        <taxon>Alternaria</taxon>
        <taxon>Alternaria sect. Alternaria</taxon>
        <taxon>Alternaria alternata complex</taxon>
    </lineage>
</organism>
<dbReference type="EMBL" id="KV441473">
    <property type="protein sequence ID" value="OAG23456.1"/>
    <property type="molecule type" value="Genomic_DNA"/>
</dbReference>
<proteinExistence type="predicted"/>
<dbReference type="GeneID" id="29118487"/>
<dbReference type="KEGG" id="aalt:CC77DRAFT_719655"/>
<sequence>MLLHPRRAQLLPTQQPAMACMRLRLRLPASPSSILLLQPYPRVSICSFPVCVCKYTCYVSRCWSVGRSIDRDRSSSPRIHRAHIYDKGIMIVLCIYSEQKKKQYLRVYGILRIPAMALQCPYRGVPVEISEADELLNRSLLLRRVDCRHFVLALYARSQVLVGWSKVRGEQKPRGCRRVE</sequence>
<dbReference type="Proteomes" id="UP000077248">
    <property type="component" value="Unassembled WGS sequence"/>
</dbReference>
<name>A0A177DVB3_ALTAL</name>
<dbReference type="VEuPathDB" id="FungiDB:CC77DRAFT_719655"/>
<evidence type="ECO:0000313" key="2">
    <source>
        <dbReference type="Proteomes" id="UP000077248"/>
    </source>
</evidence>
<reference evidence="1 2" key="1">
    <citation type="submission" date="2016-05" db="EMBL/GenBank/DDBJ databases">
        <title>Comparative analysis of secretome profiles of manganese(II)-oxidizing ascomycete fungi.</title>
        <authorList>
            <consortium name="DOE Joint Genome Institute"/>
            <person name="Zeiner C.A."/>
            <person name="Purvine S.O."/>
            <person name="Zink E.M."/>
            <person name="Wu S."/>
            <person name="Pasa-Tolic L."/>
            <person name="Chaput D.L."/>
            <person name="Haridas S."/>
            <person name="Grigoriev I.V."/>
            <person name="Santelli C.M."/>
            <person name="Hansel C.M."/>
        </authorList>
    </citation>
    <scope>NUCLEOTIDE SEQUENCE [LARGE SCALE GENOMIC DNA]</scope>
    <source>
        <strain evidence="1 2">SRC1lrK2f</strain>
    </source>
</reference>
<keyword evidence="2" id="KW-1185">Reference proteome</keyword>
<protein>
    <submittedName>
        <fullName evidence="1">Uncharacterized protein</fullName>
    </submittedName>
</protein>
<dbReference type="AlphaFoldDB" id="A0A177DVB3"/>
<accession>A0A177DVB3</accession>
<evidence type="ECO:0000313" key="1">
    <source>
        <dbReference type="EMBL" id="OAG23456.1"/>
    </source>
</evidence>